<feature type="transmembrane region" description="Helical" evidence="9">
    <location>
        <begin position="401"/>
        <end position="421"/>
    </location>
</feature>
<dbReference type="Proteomes" id="UP001501822">
    <property type="component" value="Unassembled WGS sequence"/>
</dbReference>
<accession>A0ABN0WRZ7</accession>
<dbReference type="Pfam" id="PF03023">
    <property type="entry name" value="MurJ"/>
    <property type="match status" value="1"/>
</dbReference>
<keyword evidence="11" id="KW-1185">Reference proteome</keyword>
<feature type="transmembrane region" description="Helical" evidence="9">
    <location>
        <begin position="462"/>
        <end position="484"/>
    </location>
</feature>
<organism evidence="10 11">
    <name type="scientific">Actinoallomurus spadix</name>
    <dbReference type="NCBI Taxonomy" id="79912"/>
    <lineage>
        <taxon>Bacteria</taxon>
        <taxon>Bacillati</taxon>
        <taxon>Actinomycetota</taxon>
        <taxon>Actinomycetes</taxon>
        <taxon>Streptosporangiales</taxon>
        <taxon>Thermomonosporaceae</taxon>
        <taxon>Actinoallomurus</taxon>
    </lineage>
</organism>
<keyword evidence="7 9" id="KW-0472">Membrane</keyword>
<keyword evidence="6 9" id="KW-1133">Transmembrane helix</keyword>
<evidence type="ECO:0000256" key="4">
    <source>
        <dbReference type="ARBA" id="ARBA00022960"/>
    </source>
</evidence>
<dbReference type="PRINTS" id="PR01806">
    <property type="entry name" value="VIRFACTRMVIN"/>
</dbReference>
<name>A0ABN0WRZ7_9ACTN</name>
<dbReference type="PANTHER" id="PTHR47019">
    <property type="entry name" value="LIPID II FLIPPASE MURJ"/>
    <property type="match status" value="1"/>
</dbReference>
<protein>
    <recommendedName>
        <fullName evidence="12">Peptidoglycan lipid II flippase</fullName>
    </recommendedName>
</protein>
<evidence type="ECO:0000256" key="7">
    <source>
        <dbReference type="ARBA" id="ARBA00023136"/>
    </source>
</evidence>
<feature type="transmembrane region" description="Helical" evidence="9">
    <location>
        <begin position="496"/>
        <end position="521"/>
    </location>
</feature>
<dbReference type="InterPro" id="IPR051050">
    <property type="entry name" value="Lipid_II_flippase_MurJ/MviN"/>
</dbReference>
<evidence type="ECO:0000256" key="2">
    <source>
        <dbReference type="ARBA" id="ARBA00022475"/>
    </source>
</evidence>
<feature type="compositionally biased region" description="Basic and acidic residues" evidence="8">
    <location>
        <begin position="1"/>
        <end position="13"/>
    </location>
</feature>
<feature type="transmembrane region" description="Helical" evidence="9">
    <location>
        <begin position="240"/>
        <end position="262"/>
    </location>
</feature>
<feature type="transmembrane region" description="Helical" evidence="9">
    <location>
        <begin position="283"/>
        <end position="305"/>
    </location>
</feature>
<evidence type="ECO:0000256" key="3">
    <source>
        <dbReference type="ARBA" id="ARBA00022692"/>
    </source>
</evidence>
<feature type="compositionally biased region" description="Gly residues" evidence="8">
    <location>
        <begin position="15"/>
        <end position="24"/>
    </location>
</feature>
<evidence type="ECO:0000256" key="1">
    <source>
        <dbReference type="ARBA" id="ARBA00004651"/>
    </source>
</evidence>
<feature type="transmembrane region" description="Helical" evidence="9">
    <location>
        <begin position="165"/>
        <end position="185"/>
    </location>
</feature>
<proteinExistence type="predicted"/>
<evidence type="ECO:0000313" key="11">
    <source>
        <dbReference type="Proteomes" id="UP001501822"/>
    </source>
</evidence>
<evidence type="ECO:0000256" key="5">
    <source>
        <dbReference type="ARBA" id="ARBA00022984"/>
    </source>
</evidence>
<dbReference type="InterPro" id="IPR004268">
    <property type="entry name" value="MurJ"/>
</dbReference>
<keyword evidence="4" id="KW-0133">Cell shape</keyword>
<keyword evidence="5" id="KW-0573">Peptidoglycan synthesis</keyword>
<feature type="transmembrane region" description="Helical" evidence="9">
    <location>
        <begin position="527"/>
        <end position="551"/>
    </location>
</feature>
<keyword evidence="3 9" id="KW-0812">Transmembrane</keyword>
<evidence type="ECO:0000256" key="9">
    <source>
        <dbReference type="SAM" id="Phobius"/>
    </source>
</evidence>
<feature type="transmembrane region" description="Helical" evidence="9">
    <location>
        <begin position="325"/>
        <end position="345"/>
    </location>
</feature>
<feature type="region of interest" description="Disordered" evidence="8">
    <location>
        <begin position="1"/>
        <end position="28"/>
    </location>
</feature>
<gene>
    <name evidence="10" type="ORF">GCM10010151_38530</name>
</gene>
<evidence type="ECO:0008006" key="12">
    <source>
        <dbReference type="Google" id="ProtNLM"/>
    </source>
</evidence>
<dbReference type="PANTHER" id="PTHR47019:SF1">
    <property type="entry name" value="LIPID II FLIPPASE MURJ"/>
    <property type="match status" value="1"/>
</dbReference>
<evidence type="ECO:0000256" key="8">
    <source>
        <dbReference type="SAM" id="MobiDB-lite"/>
    </source>
</evidence>
<dbReference type="EMBL" id="BAAABM010000034">
    <property type="protein sequence ID" value="GAA0345210.1"/>
    <property type="molecule type" value="Genomic_DNA"/>
</dbReference>
<sequence length="564" mass="56668">MTEPDVTKPDVTGRDGAGPGGTEGAGPAAAGRGAGLAGAAVLIGVITVFARVVGFSRSLVLSHTVGSNCLSTAYFTGNQVTNILFEVVAGGALAGLVVPVLAGPAARRAPEARRIASALMTWTVLILVPLTLLAALAARPVISVLVGDHVPGCSRDQVVDAGTRMLVVFAPQILFYGLAVVMYGVLQAHRRFLGPALAPLVSSLVVIGAYLMFLSTGAAYRQVADQHDLSTVTRSAELTLSVGTTLGVVALVATVVGPTARLRLRLRPALTFPPGVAVRIRRLALAGLATLVAQQAAWGIVIALANRRGGGGALPVYQYAWSLFQLPYAVLAVPLATSAFPLLSARASEGDDETFDRTAASTTRAILLLSCAGAAVLAATALPVARVFLLHTKGQVPPIDLARAIVAFAPGLVGYGLMAHVGRTLFAAGKGRASAAAQVTGWVAVIAAEVTLVLAAGRRDAVAALGLGNSIGMTVAGVLLLLMLARTRGGGALRGVGRAAVTGLAGAVAGYAAGAGVVAAFGPTGTAGSLGVGVLAAPAAAVAFAAVAFLGDPGDLRGLMRRRL</sequence>
<comment type="caution">
    <text evidence="10">The sequence shown here is derived from an EMBL/GenBank/DDBJ whole genome shotgun (WGS) entry which is preliminary data.</text>
</comment>
<evidence type="ECO:0000313" key="10">
    <source>
        <dbReference type="EMBL" id="GAA0345210.1"/>
    </source>
</evidence>
<feature type="transmembrane region" description="Helical" evidence="9">
    <location>
        <begin position="433"/>
        <end position="456"/>
    </location>
</feature>
<keyword evidence="2" id="KW-1003">Cell membrane</keyword>
<feature type="transmembrane region" description="Helical" evidence="9">
    <location>
        <begin position="197"/>
        <end position="220"/>
    </location>
</feature>
<feature type="transmembrane region" description="Helical" evidence="9">
    <location>
        <begin position="366"/>
        <end position="389"/>
    </location>
</feature>
<feature type="transmembrane region" description="Helical" evidence="9">
    <location>
        <begin position="115"/>
        <end position="138"/>
    </location>
</feature>
<feature type="transmembrane region" description="Helical" evidence="9">
    <location>
        <begin position="34"/>
        <end position="53"/>
    </location>
</feature>
<reference evidence="10 11" key="1">
    <citation type="journal article" date="2019" name="Int. J. Syst. Evol. Microbiol.">
        <title>The Global Catalogue of Microorganisms (GCM) 10K type strain sequencing project: providing services to taxonomists for standard genome sequencing and annotation.</title>
        <authorList>
            <consortium name="The Broad Institute Genomics Platform"/>
            <consortium name="The Broad Institute Genome Sequencing Center for Infectious Disease"/>
            <person name="Wu L."/>
            <person name="Ma J."/>
        </authorList>
    </citation>
    <scope>NUCLEOTIDE SEQUENCE [LARGE SCALE GENOMIC DNA]</scope>
    <source>
        <strain evidence="10 11">JCM 3146</strain>
    </source>
</reference>
<evidence type="ECO:0000256" key="6">
    <source>
        <dbReference type="ARBA" id="ARBA00022989"/>
    </source>
</evidence>
<feature type="transmembrane region" description="Helical" evidence="9">
    <location>
        <begin position="83"/>
        <end position="103"/>
    </location>
</feature>
<comment type="subcellular location">
    <subcellularLocation>
        <location evidence="1">Cell membrane</location>
        <topology evidence="1">Multi-pass membrane protein</topology>
    </subcellularLocation>
</comment>